<dbReference type="InterPro" id="IPR016024">
    <property type="entry name" value="ARM-type_fold"/>
</dbReference>
<dbReference type="OMA" id="HMMSEEI"/>
<evidence type="ECO:0000313" key="5">
    <source>
        <dbReference type="EnsemblMetazoa" id="G1199.1:cds"/>
    </source>
</evidence>
<keyword evidence="6" id="KW-1185">Reference proteome</keyword>
<dbReference type="InterPro" id="IPR010472">
    <property type="entry name" value="FH3_dom"/>
</dbReference>
<dbReference type="Pfam" id="PF06367">
    <property type="entry name" value="Drf_FH3"/>
    <property type="match status" value="1"/>
</dbReference>
<dbReference type="SMART" id="SM00498">
    <property type="entry name" value="FH2"/>
    <property type="match status" value="1"/>
</dbReference>
<feature type="compositionally biased region" description="Polar residues" evidence="2">
    <location>
        <begin position="336"/>
        <end position="351"/>
    </location>
</feature>
<dbReference type="Gene3D" id="1.25.10.10">
    <property type="entry name" value="Leucine-rich Repeat Variant"/>
    <property type="match status" value="1"/>
</dbReference>
<feature type="region of interest" description="Disordered" evidence="2">
    <location>
        <begin position="336"/>
        <end position="369"/>
    </location>
</feature>
<dbReference type="InterPro" id="IPR043592">
    <property type="entry name" value="FMNL_animal"/>
</dbReference>
<dbReference type="EnsemblMetazoa" id="G1199.2">
    <property type="protein sequence ID" value="G1199.2:cds"/>
    <property type="gene ID" value="G1199"/>
</dbReference>
<evidence type="ECO:0000256" key="2">
    <source>
        <dbReference type="SAM" id="MobiDB-lite"/>
    </source>
</evidence>
<dbReference type="EnsemblMetazoa" id="G1199.1">
    <property type="protein sequence ID" value="G1199.1:cds"/>
    <property type="gene ID" value="G1199"/>
</dbReference>
<dbReference type="GO" id="GO:0005829">
    <property type="term" value="C:cytosol"/>
    <property type="evidence" value="ECO:0007669"/>
    <property type="project" value="TreeGrafter"/>
</dbReference>
<dbReference type="AlphaFoldDB" id="A0A8W8I161"/>
<feature type="domain" description="FH2" evidence="4">
    <location>
        <begin position="443"/>
        <end position="823"/>
    </location>
</feature>
<dbReference type="GO" id="GO:0016477">
    <property type="term" value="P:cell migration"/>
    <property type="evidence" value="ECO:0007669"/>
    <property type="project" value="TreeGrafter"/>
</dbReference>
<comment type="similarity">
    <text evidence="1">Belongs to the formin homology family.</text>
</comment>
<evidence type="ECO:0000256" key="1">
    <source>
        <dbReference type="ARBA" id="ARBA00023449"/>
    </source>
</evidence>
<dbReference type="GO" id="GO:0031267">
    <property type="term" value="F:small GTPase binding"/>
    <property type="evidence" value="ECO:0007669"/>
    <property type="project" value="InterPro"/>
</dbReference>
<dbReference type="Pfam" id="PF02181">
    <property type="entry name" value="FH2"/>
    <property type="match status" value="1"/>
</dbReference>
<sequence length="1022" mass="117531">MAATPISPRAQDRQKARLAKLEEKWSVLFNQKTRAPIYSVDMYIDNLHQCCDGKKNRLLSSSGHSNLSNGNSNGSSICSTNPTANLEVSHLLQKLRLDLKMSYQWFIEDFCKRENNGLTLLLNLLRNMQKIAKEMNSVPSKEKAQTRKRLLSEELDCLVCVKFCLRAQMASKVLLDSTYGLESVASALMSSFTKSRIAALEIMSLILREPGGFSRNVDCFTYFRLKNCEPVRFKFLVSMLMSRSDGSLSFQVCCMRYLNSLITFAPNSNIKVFLQTELEMAGVDPNVLLMMIEDNKLPEKDDLIREILDFQNSQIDVDTVLETNKALHEKITTLRNQVKLSQAEKQTSSKTKPAPPPPPPPPPPPLPVTNQIRTAPAQMTTETQHNPNVTVNVDVHVQSVQNENSALQRLTNCLQELKTIHDNENTRQDINECNNNEVTCKDEKVPFSPRAKLPYLNWTVIGDVENTMFKDLNYERVLQEIELFELEESFKIGQEQKQDCPKPLREKSRKSKIRFMEPSRAKNLSILQKKIGRSPLVIKEYIEEYDVDALLSDNAELLLKFIPTETEMRTIMELDFQLEDLDEAEQMLVQLMSIARLEDRLRLMIFLDSFPRVADTLLPPIADLMKKSTCLLRCTKLQKIFEIILAVGNFINGNRKQACGFRVSSLPLLEQIRSGDRSLNLLEYIAELVVRHYYDVHDWYDDLDILNTSSVSFQSLLASVKEMDFAMSTLQREITETNCQRLIVFHEEMSTKCCKIQKEFREMESVYRSLCTMFGENASDLDSQEFFKLIHNFAESYRMSDKQLNRQRWRMGITLTKAKQDKPASSENELETRSPKFTHIDSAPVQSPGYHPTENRQEHAFTFENDIAEKEIVTLSEQSIEDWVVNCPPPSACTDVLREESFARIHNLDQPKEEMDSIFDYETESEDSAFVGSEGQYLRSSSNRKFTFDNGVLHHEYRSNFLRKPSPPPEPFPDYSVCGTFRFDDEVDRVLSDFEGKLNEYCTMASVPVYKGYLDMRSEIYI</sequence>
<dbReference type="InterPro" id="IPR042201">
    <property type="entry name" value="FH2_Formin_sf"/>
</dbReference>
<name>A0A8W8I161_MAGGI</name>
<proteinExistence type="inferred from homology"/>
<dbReference type="SUPFAM" id="SSF101447">
    <property type="entry name" value="Formin homology 2 domain (FH2 domain)"/>
    <property type="match status" value="1"/>
</dbReference>
<accession>A0A8W8I161</accession>
<dbReference type="GO" id="GO:0030866">
    <property type="term" value="P:cortical actin cytoskeleton organization"/>
    <property type="evidence" value="ECO:0007669"/>
    <property type="project" value="TreeGrafter"/>
</dbReference>
<dbReference type="InterPro" id="IPR015425">
    <property type="entry name" value="FH2_Formin"/>
</dbReference>
<organism evidence="5 6">
    <name type="scientific">Magallana gigas</name>
    <name type="common">Pacific oyster</name>
    <name type="synonym">Crassostrea gigas</name>
    <dbReference type="NCBI Taxonomy" id="29159"/>
    <lineage>
        <taxon>Eukaryota</taxon>
        <taxon>Metazoa</taxon>
        <taxon>Spiralia</taxon>
        <taxon>Lophotrochozoa</taxon>
        <taxon>Mollusca</taxon>
        <taxon>Bivalvia</taxon>
        <taxon>Autobranchia</taxon>
        <taxon>Pteriomorphia</taxon>
        <taxon>Ostreida</taxon>
        <taxon>Ostreoidea</taxon>
        <taxon>Ostreidae</taxon>
        <taxon>Magallana</taxon>
    </lineage>
</organism>
<reference evidence="5" key="1">
    <citation type="submission" date="2022-08" db="UniProtKB">
        <authorList>
            <consortium name="EnsemblMetazoa"/>
        </authorList>
    </citation>
    <scope>IDENTIFICATION</scope>
    <source>
        <strain evidence="5">05x7-T-G4-1.051#20</strain>
    </source>
</reference>
<dbReference type="GO" id="GO:0008360">
    <property type="term" value="P:regulation of cell shape"/>
    <property type="evidence" value="ECO:0007669"/>
    <property type="project" value="TreeGrafter"/>
</dbReference>
<dbReference type="InterPro" id="IPR011989">
    <property type="entry name" value="ARM-like"/>
</dbReference>
<dbReference type="PANTHER" id="PTHR45857">
    <property type="entry name" value="FORMIN-LIKE PROTEIN"/>
    <property type="match status" value="1"/>
</dbReference>
<dbReference type="InterPro" id="IPR010473">
    <property type="entry name" value="GTPase-bd"/>
</dbReference>
<evidence type="ECO:0000259" key="4">
    <source>
        <dbReference type="PROSITE" id="PS51444"/>
    </source>
</evidence>
<dbReference type="Proteomes" id="UP000005408">
    <property type="component" value="Unassembled WGS sequence"/>
</dbReference>
<protein>
    <submittedName>
        <fullName evidence="5">Uncharacterized protein</fullName>
    </submittedName>
</protein>
<dbReference type="OrthoDB" id="6427809at2759"/>
<dbReference type="Gene3D" id="1.20.58.2220">
    <property type="entry name" value="Formin, FH2 domain"/>
    <property type="match status" value="1"/>
</dbReference>
<dbReference type="InterPro" id="IPR014768">
    <property type="entry name" value="GBD/FH3_dom"/>
</dbReference>
<dbReference type="GO" id="GO:0051015">
    <property type="term" value="F:actin filament binding"/>
    <property type="evidence" value="ECO:0007669"/>
    <property type="project" value="TreeGrafter"/>
</dbReference>
<dbReference type="SUPFAM" id="SSF48371">
    <property type="entry name" value="ARM repeat"/>
    <property type="match status" value="1"/>
</dbReference>
<dbReference type="SMART" id="SM01140">
    <property type="entry name" value="Drf_GBD"/>
    <property type="match status" value="1"/>
</dbReference>
<feature type="domain" description="GBD/FH3" evidence="3">
    <location>
        <begin position="1"/>
        <end position="408"/>
    </location>
</feature>
<evidence type="ECO:0000259" key="3">
    <source>
        <dbReference type="PROSITE" id="PS51232"/>
    </source>
</evidence>
<dbReference type="PROSITE" id="PS51444">
    <property type="entry name" value="FH2"/>
    <property type="match status" value="1"/>
</dbReference>
<feature type="compositionally biased region" description="Pro residues" evidence="2">
    <location>
        <begin position="353"/>
        <end position="367"/>
    </location>
</feature>
<dbReference type="PANTHER" id="PTHR45857:SF4">
    <property type="entry name" value="FORMIN-LIKE PROTEIN"/>
    <property type="match status" value="1"/>
</dbReference>
<evidence type="ECO:0000313" key="6">
    <source>
        <dbReference type="Proteomes" id="UP000005408"/>
    </source>
</evidence>
<dbReference type="SMART" id="SM01139">
    <property type="entry name" value="Drf_FH3"/>
    <property type="match status" value="1"/>
</dbReference>
<dbReference type="PROSITE" id="PS51232">
    <property type="entry name" value="GBD_FH3"/>
    <property type="match status" value="1"/>
</dbReference>